<evidence type="ECO:0000256" key="3">
    <source>
        <dbReference type="ARBA" id="ARBA00022692"/>
    </source>
</evidence>
<organism evidence="7 8">
    <name type="scientific">Arenibacter troitsensis</name>
    <dbReference type="NCBI Taxonomy" id="188872"/>
    <lineage>
        <taxon>Bacteria</taxon>
        <taxon>Pseudomonadati</taxon>
        <taxon>Bacteroidota</taxon>
        <taxon>Flavobacteriia</taxon>
        <taxon>Flavobacteriales</taxon>
        <taxon>Flavobacteriaceae</taxon>
        <taxon>Arenibacter</taxon>
    </lineage>
</organism>
<gene>
    <name evidence="7" type="ORF">SAMN03080602_00807</name>
</gene>
<evidence type="ECO:0000313" key="8">
    <source>
        <dbReference type="Proteomes" id="UP000193420"/>
    </source>
</evidence>
<comment type="subcellular location">
    <subcellularLocation>
        <location evidence="1">Cell membrane</location>
        <topology evidence="1">Multi-pass membrane protein</topology>
    </subcellularLocation>
</comment>
<keyword evidence="8" id="KW-1185">Reference proteome</keyword>
<dbReference type="EMBL" id="FXAO01000001">
    <property type="protein sequence ID" value="SMG13578.1"/>
    <property type="molecule type" value="Genomic_DNA"/>
</dbReference>
<dbReference type="Proteomes" id="UP000193420">
    <property type="component" value="Unassembled WGS sequence"/>
</dbReference>
<keyword evidence="4 6" id="KW-1133">Transmembrane helix</keyword>
<protein>
    <submittedName>
        <fullName evidence="7">Holin-like protein</fullName>
    </submittedName>
</protein>
<dbReference type="PANTHER" id="PTHR33931">
    <property type="entry name" value="HOLIN-LIKE PROTEIN CIDA-RELATED"/>
    <property type="match status" value="1"/>
</dbReference>
<dbReference type="Pfam" id="PF03788">
    <property type="entry name" value="LrgA"/>
    <property type="match status" value="1"/>
</dbReference>
<accession>A0A1X7IGC7</accession>
<proteinExistence type="predicted"/>
<keyword evidence="3 6" id="KW-0812">Transmembrane</keyword>
<name>A0A1X7IGC7_9FLAO</name>
<feature type="transmembrane region" description="Helical" evidence="6">
    <location>
        <begin position="28"/>
        <end position="45"/>
    </location>
</feature>
<evidence type="ECO:0000256" key="6">
    <source>
        <dbReference type="SAM" id="Phobius"/>
    </source>
</evidence>
<evidence type="ECO:0000313" key="7">
    <source>
        <dbReference type="EMBL" id="SMG13578.1"/>
    </source>
</evidence>
<dbReference type="InterPro" id="IPR005538">
    <property type="entry name" value="LrgA/CidA"/>
</dbReference>
<feature type="transmembrane region" description="Helical" evidence="6">
    <location>
        <begin position="5"/>
        <end position="22"/>
    </location>
</feature>
<dbReference type="GO" id="GO:0005886">
    <property type="term" value="C:plasma membrane"/>
    <property type="evidence" value="ECO:0007669"/>
    <property type="project" value="UniProtKB-SubCell"/>
</dbReference>
<dbReference type="PANTHER" id="PTHR33931:SF2">
    <property type="entry name" value="HOLIN-LIKE PROTEIN CIDA"/>
    <property type="match status" value="1"/>
</dbReference>
<reference evidence="8" key="1">
    <citation type="submission" date="2017-04" db="EMBL/GenBank/DDBJ databases">
        <authorList>
            <person name="Varghese N."/>
            <person name="Submissions S."/>
        </authorList>
    </citation>
    <scope>NUCLEOTIDE SEQUENCE [LARGE SCALE GENOMIC DNA]</scope>
    <source>
        <strain evidence="8">DSM 19835</strain>
    </source>
</reference>
<sequence length="112" mass="12761">MFKGVLYIFLFLMLGELIVYLVNIPIAGNIFGMISIFIALRLKVIKLHEVKTTSDLFIKYMVLFFVPYGVGLMTLFDILKIHWLAIVASTIISTVLTLYITGIILQKFKKNA</sequence>
<keyword evidence="2" id="KW-1003">Cell membrane</keyword>
<evidence type="ECO:0000256" key="2">
    <source>
        <dbReference type="ARBA" id="ARBA00022475"/>
    </source>
</evidence>
<dbReference type="AlphaFoldDB" id="A0A1X7IGC7"/>
<dbReference type="OrthoDB" id="3176438at2"/>
<evidence type="ECO:0000256" key="1">
    <source>
        <dbReference type="ARBA" id="ARBA00004651"/>
    </source>
</evidence>
<feature type="transmembrane region" description="Helical" evidence="6">
    <location>
        <begin position="82"/>
        <end position="105"/>
    </location>
</feature>
<dbReference type="RefSeq" id="WP_085496344.1">
    <property type="nucleotide sequence ID" value="NZ_FXAO01000001.1"/>
</dbReference>
<keyword evidence="5 6" id="KW-0472">Membrane</keyword>
<evidence type="ECO:0000256" key="5">
    <source>
        <dbReference type="ARBA" id="ARBA00023136"/>
    </source>
</evidence>
<dbReference type="STRING" id="188872.SAMN03080602_00807"/>
<feature type="transmembrane region" description="Helical" evidence="6">
    <location>
        <begin position="57"/>
        <end position="76"/>
    </location>
</feature>
<evidence type="ECO:0000256" key="4">
    <source>
        <dbReference type="ARBA" id="ARBA00022989"/>
    </source>
</evidence>